<feature type="transmembrane region" description="Helical" evidence="5">
    <location>
        <begin position="339"/>
        <end position="358"/>
    </location>
</feature>
<dbReference type="Pfam" id="PF25145">
    <property type="entry name" value="NfeD1b_N"/>
    <property type="match status" value="1"/>
</dbReference>
<sequence>MLIAVLTISLTSVMLPAALASSEGTAAQGEAGTAVVVVPVKQTVERGLESFLERAFKEAQEAKAEHIVLVVNTLGGRVDSASEIGELIRTSPIPTTAFVEGKAVSAGTYIALNANHIAMQPGSTIGAAAVVNGSGTLIEDPKTISFWVGQMTEAAKLNGRDPNIAAAMVDKSVAVDMTETIGREKKAGDILSLSASEAEKVGYSELTANSVDDVVKWLGLDNRTVIEIKPSLAEEAARFLINPVVSTILLILGIAGVAIELLVPGFGAPGIIGILCFGLFFFGSYVSGLAGMESMALFIIGIILMIIEVFVPSFGILGLLGSASLIAAVVMSAPDPKTGFISLGVAVAAAAVIIALFARTNKGRGIWNKFILRDKLGTEEGFLSADVQNSLVGEHGIALTTLRPSGTAQIGDKRVDVVTTGEFIDSGKPVVVTKAEGTWVVVKEVKHEN</sequence>
<evidence type="ECO:0000259" key="8">
    <source>
        <dbReference type="Pfam" id="PF24961"/>
    </source>
</evidence>
<dbReference type="Gene3D" id="2.40.50.140">
    <property type="entry name" value="Nucleic acid-binding proteins"/>
    <property type="match status" value="1"/>
</dbReference>
<keyword evidence="2 5" id="KW-0812">Transmembrane</keyword>
<dbReference type="InterPro" id="IPR012340">
    <property type="entry name" value="NA-bd_OB-fold"/>
</dbReference>
<dbReference type="InterPro" id="IPR056738">
    <property type="entry name" value="NfeD1b_N"/>
</dbReference>
<dbReference type="InterPro" id="IPR029045">
    <property type="entry name" value="ClpP/crotonase-like_dom_sf"/>
</dbReference>
<name>A0A3A6PHR9_9BACL</name>
<evidence type="ECO:0000313" key="10">
    <source>
        <dbReference type="EMBL" id="RJX38548.1"/>
    </source>
</evidence>
<dbReference type="SUPFAM" id="SSF52096">
    <property type="entry name" value="ClpP/crotonase"/>
    <property type="match status" value="1"/>
</dbReference>
<reference evidence="10 11" key="1">
    <citation type="submission" date="2018-09" db="EMBL/GenBank/DDBJ databases">
        <title>Paenibacillus aracenensis nov. sp. isolated from a cave in southern Spain.</title>
        <authorList>
            <person name="Jurado V."/>
            <person name="Gutierrez-Patricio S."/>
            <person name="Gonzalez-Pimentel J.L."/>
            <person name="Miller A.Z."/>
            <person name="Laiz L."/>
            <person name="Saiz-Jimenez C."/>
        </authorList>
    </citation>
    <scope>NUCLEOTIDE SEQUENCE [LARGE SCALE GENOMIC DNA]</scope>
    <source>
        <strain evidence="10 11">JCM 19203</strain>
    </source>
</reference>
<evidence type="ECO:0000259" key="7">
    <source>
        <dbReference type="Pfam" id="PF01957"/>
    </source>
</evidence>
<dbReference type="Pfam" id="PF24961">
    <property type="entry name" value="NfeD_membrane"/>
    <property type="match status" value="1"/>
</dbReference>
<feature type="domain" description="NfeD integral membrane" evidence="8">
    <location>
        <begin position="245"/>
        <end position="357"/>
    </location>
</feature>
<evidence type="ECO:0000256" key="3">
    <source>
        <dbReference type="ARBA" id="ARBA00022989"/>
    </source>
</evidence>
<dbReference type="OrthoDB" id="9806253at2"/>
<dbReference type="PANTHER" id="PTHR33507:SF3">
    <property type="entry name" value="INNER MEMBRANE PROTEIN YBBJ"/>
    <property type="match status" value="1"/>
</dbReference>
<gene>
    <name evidence="10" type="ORF">D3P09_19640</name>
</gene>
<keyword evidence="3 5" id="KW-1133">Transmembrane helix</keyword>
<evidence type="ECO:0000259" key="9">
    <source>
        <dbReference type="Pfam" id="PF25145"/>
    </source>
</evidence>
<keyword evidence="4 5" id="KW-0472">Membrane</keyword>
<evidence type="ECO:0000256" key="6">
    <source>
        <dbReference type="SAM" id="SignalP"/>
    </source>
</evidence>
<dbReference type="PANTHER" id="PTHR33507">
    <property type="entry name" value="INNER MEMBRANE PROTEIN YBBJ"/>
    <property type="match status" value="1"/>
</dbReference>
<dbReference type="InterPro" id="IPR002810">
    <property type="entry name" value="NfeD-like_C"/>
</dbReference>
<dbReference type="Gene3D" id="3.90.226.10">
    <property type="entry name" value="2-enoyl-CoA Hydratase, Chain A, domain 1"/>
    <property type="match status" value="1"/>
</dbReference>
<keyword evidence="6" id="KW-0732">Signal</keyword>
<feature type="signal peptide" evidence="6">
    <location>
        <begin position="1"/>
        <end position="17"/>
    </location>
</feature>
<evidence type="ECO:0000256" key="2">
    <source>
        <dbReference type="ARBA" id="ARBA00022692"/>
    </source>
</evidence>
<accession>A0A3A6PHR9</accession>
<proteinExistence type="predicted"/>
<dbReference type="GO" id="GO:0005886">
    <property type="term" value="C:plasma membrane"/>
    <property type="evidence" value="ECO:0007669"/>
    <property type="project" value="TreeGrafter"/>
</dbReference>
<keyword evidence="11" id="KW-1185">Reference proteome</keyword>
<dbReference type="EMBL" id="QXQB01000004">
    <property type="protein sequence ID" value="RJX38548.1"/>
    <property type="molecule type" value="Genomic_DNA"/>
</dbReference>
<evidence type="ECO:0000256" key="4">
    <source>
        <dbReference type="ARBA" id="ARBA00023136"/>
    </source>
</evidence>
<feature type="domain" description="NfeD-like C-terminal" evidence="7">
    <location>
        <begin position="389"/>
        <end position="443"/>
    </location>
</feature>
<organism evidence="10 11">
    <name type="scientific">Paenibacillus pinisoli</name>
    <dbReference type="NCBI Taxonomy" id="1276110"/>
    <lineage>
        <taxon>Bacteria</taxon>
        <taxon>Bacillati</taxon>
        <taxon>Bacillota</taxon>
        <taxon>Bacilli</taxon>
        <taxon>Bacillales</taxon>
        <taxon>Paenibacillaceae</taxon>
        <taxon>Paenibacillus</taxon>
    </lineage>
</organism>
<feature type="chain" id="PRO_5039589190" evidence="6">
    <location>
        <begin position="18"/>
        <end position="449"/>
    </location>
</feature>
<evidence type="ECO:0000256" key="1">
    <source>
        <dbReference type="ARBA" id="ARBA00004141"/>
    </source>
</evidence>
<dbReference type="Proteomes" id="UP000267798">
    <property type="component" value="Unassembled WGS sequence"/>
</dbReference>
<dbReference type="Pfam" id="PF01957">
    <property type="entry name" value="NfeD"/>
    <property type="match status" value="1"/>
</dbReference>
<dbReference type="InterPro" id="IPR052165">
    <property type="entry name" value="Membrane_assoc_protease"/>
</dbReference>
<comment type="subcellular location">
    <subcellularLocation>
        <location evidence="1">Membrane</location>
        <topology evidence="1">Multi-pass membrane protein</topology>
    </subcellularLocation>
</comment>
<evidence type="ECO:0000256" key="5">
    <source>
        <dbReference type="SAM" id="Phobius"/>
    </source>
</evidence>
<feature type="transmembrane region" description="Helical" evidence="5">
    <location>
        <begin position="266"/>
        <end position="283"/>
    </location>
</feature>
<evidence type="ECO:0000313" key="11">
    <source>
        <dbReference type="Proteomes" id="UP000267798"/>
    </source>
</evidence>
<dbReference type="InterPro" id="IPR056739">
    <property type="entry name" value="NfeD_membrane"/>
</dbReference>
<dbReference type="AlphaFoldDB" id="A0A3A6PHR9"/>
<protein>
    <submittedName>
        <fullName evidence="10">Nodulation protein NfeD</fullName>
    </submittedName>
</protein>
<feature type="domain" description="NfeD1b N-terminal" evidence="9">
    <location>
        <begin position="35"/>
        <end position="227"/>
    </location>
</feature>
<dbReference type="CDD" id="cd07021">
    <property type="entry name" value="Clp_protease_NfeD_like"/>
    <property type="match status" value="1"/>
</dbReference>
<feature type="transmembrane region" description="Helical" evidence="5">
    <location>
        <begin position="239"/>
        <end position="259"/>
    </location>
</feature>
<comment type="caution">
    <text evidence="10">The sequence shown here is derived from an EMBL/GenBank/DDBJ whole genome shotgun (WGS) entry which is preliminary data.</text>
</comment>